<dbReference type="InterPro" id="IPR015797">
    <property type="entry name" value="NUDIX_hydrolase-like_dom_sf"/>
</dbReference>
<evidence type="ECO:0000256" key="2">
    <source>
        <dbReference type="RuleBase" id="RU003476"/>
    </source>
</evidence>
<dbReference type="GO" id="GO:0005762">
    <property type="term" value="C:mitochondrial large ribosomal subunit"/>
    <property type="evidence" value="ECO:0007669"/>
    <property type="project" value="TreeGrafter"/>
</dbReference>
<evidence type="ECO:0000259" key="3">
    <source>
        <dbReference type="PROSITE" id="PS51462"/>
    </source>
</evidence>
<dbReference type="PRINTS" id="PR00502">
    <property type="entry name" value="NUDIXFAMILY"/>
</dbReference>
<evidence type="ECO:0000313" key="4">
    <source>
        <dbReference type="EMBL" id="ORX49873.1"/>
    </source>
</evidence>
<dbReference type="InterPro" id="IPR020476">
    <property type="entry name" value="Nudix_hydrolase"/>
</dbReference>
<reference evidence="4 5" key="1">
    <citation type="submission" date="2016-07" db="EMBL/GenBank/DDBJ databases">
        <title>Pervasive Adenine N6-methylation of Active Genes in Fungi.</title>
        <authorList>
            <consortium name="DOE Joint Genome Institute"/>
            <person name="Mondo S.J."/>
            <person name="Dannebaum R.O."/>
            <person name="Kuo R.C."/>
            <person name="Labutti K."/>
            <person name="Haridas S."/>
            <person name="Kuo A."/>
            <person name="Salamov A."/>
            <person name="Ahrendt S.R."/>
            <person name="Lipzen A."/>
            <person name="Sullivan W."/>
            <person name="Andreopoulos W.B."/>
            <person name="Clum A."/>
            <person name="Lindquist E."/>
            <person name="Daum C."/>
            <person name="Ramamoorthy G.K."/>
            <person name="Gryganskyi A."/>
            <person name="Culley D."/>
            <person name="Magnuson J.K."/>
            <person name="James T.Y."/>
            <person name="O'Malley M.A."/>
            <person name="Stajich J.E."/>
            <person name="Spatafora J.W."/>
            <person name="Visel A."/>
            <person name="Grigoriev I.V."/>
        </authorList>
    </citation>
    <scope>NUCLEOTIDE SEQUENCE [LARGE SCALE GENOMIC DNA]</scope>
    <source>
        <strain evidence="4 5">NRRL 3301</strain>
    </source>
</reference>
<organism evidence="4 5">
    <name type="scientific">Hesseltinella vesiculosa</name>
    <dbReference type="NCBI Taxonomy" id="101127"/>
    <lineage>
        <taxon>Eukaryota</taxon>
        <taxon>Fungi</taxon>
        <taxon>Fungi incertae sedis</taxon>
        <taxon>Mucoromycota</taxon>
        <taxon>Mucoromycotina</taxon>
        <taxon>Mucoromycetes</taxon>
        <taxon>Mucorales</taxon>
        <taxon>Cunninghamellaceae</taxon>
        <taxon>Hesseltinella</taxon>
    </lineage>
</organism>
<dbReference type="PROSITE" id="PS00893">
    <property type="entry name" value="NUDIX_BOX"/>
    <property type="match status" value="1"/>
</dbReference>
<name>A0A1X2GBJ5_9FUNG</name>
<dbReference type="PANTHER" id="PTHR13124">
    <property type="entry name" value="39S RIBOSOMAL PROTEIN L46, MITOCHONDRIAL PRECURSOR-RELATED"/>
    <property type="match status" value="1"/>
</dbReference>
<comment type="similarity">
    <text evidence="2">Belongs to the Nudix hydrolase family.</text>
</comment>
<evidence type="ECO:0000256" key="1">
    <source>
        <dbReference type="ARBA" id="ARBA00022801"/>
    </source>
</evidence>
<dbReference type="InterPro" id="IPR040008">
    <property type="entry name" value="Ribosomal_mL46"/>
</dbReference>
<sequence length="131" mass="14914">MSMKLYRSVASIMVRRPPLNVTHISKESSTAANDLHSLARLPSSWLYLLVKKPRKDHAWQFPQGGIDKGESVLQGALRELAEECGSSIKVRALDNDPVCVFRYDYPPDFMGKRARKYRGPEVRVKVEKDLN</sequence>
<keyword evidence="5" id="KW-1185">Reference proteome</keyword>
<keyword evidence="1 2" id="KW-0378">Hydrolase</keyword>
<dbReference type="InterPro" id="IPR000086">
    <property type="entry name" value="NUDIX_hydrolase_dom"/>
</dbReference>
<dbReference type="GO" id="GO:0016787">
    <property type="term" value="F:hydrolase activity"/>
    <property type="evidence" value="ECO:0007669"/>
    <property type="project" value="UniProtKB-KW"/>
</dbReference>
<dbReference type="OrthoDB" id="414075at2759"/>
<dbReference type="Gene3D" id="3.90.79.10">
    <property type="entry name" value="Nucleoside Triphosphate Pyrophosphohydrolase"/>
    <property type="match status" value="1"/>
</dbReference>
<dbReference type="AlphaFoldDB" id="A0A1X2GBJ5"/>
<dbReference type="PANTHER" id="PTHR13124:SF12">
    <property type="entry name" value="LARGE RIBOSOMAL SUBUNIT PROTEIN ML46"/>
    <property type="match status" value="1"/>
</dbReference>
<gene>
    <name evidence="4" type="ORF">DM01DRAFT_1338004</name>
</gene>
<evidence type="ECO:0000313" key="5">
    <source>
        <dbReference type="Proteomes" id="UP000242146"/>
    </source>
</evidence>
<protein>
    <recommendedName>
        <fullName evidence="3">Nudix hydrolase domain-containing protein</fullName>
    </recommendedName>
</protein>
<proteinExistence type="inferred from homology"/>
<dbReference type="Pfam" id="PF00293">
    <property type="entry name" value="NUDIX"/>
    <property type="match status" value="1"/>
</dbReference>
<dbReference type="Proteomes" id="UP000242146">
    <property type="component" value="Unassembled WGS sequence"/>
</dbReference>
<comment type="caution">
    <text evidence="4">The sequence shown here is derived from an EMBL/GenBank/DDBJ whole genome shotgun (WGS) entry which is preliminary data.</text>
</comment>
<dbReference type="SUPFAM" id="SSF55811">
    <property type="entry name" value="Nudix"/>
    <property type="match status" value="1"/>
</dbReference>
<dbReference type="InterPro" id="IPR020084">
    <property type="entry name" value="NUDIX_hydrolase_CS"/>
</dbReference>
<accession>A0A1X2GBJ5</accession>
<dbReference type="EMBL" id="MCGT01000025">
    <property type="protein sequence ID" value="ORX49873.1"/>
    <property type="molecule type" value="Genomic_DNA"/>
</dbReference>
<dbReference type="GO" id="GO:0003735">
    <property type="term" value="F:structural constituent of ribosome"/>
    <property type="evidence" value="ECO:0007669"/>
    <property type="project" value="InterPro"/>
</dbReference>
<dbReference type="STRING" id="101127.A0A1X2GBJ5"/>
<feature type="domain" description="Nudix hydrolase" evidence="3">
    <location>
        <begin position="5"/>
        <end position="131"/>
    </location>
</feature>
<dbReference type="PROSITE" id="PS51462">
    <property type="entry name" value="NUDIX"/>
    <property type="match status" value="1"/>
</dbReference>